<accession>A0ABW0CXX9</accession>
<dbReference type="EMBL" id="JBHSKM010000044">
    <property type="protein sequence ID" value="MFC5219722.1"/>
    <property type="molecule type" value="Genomic_DNA"/>
</dbReference>
<organism evidence="2 3">
    <name type="scientific">Streptomyces coerulescens</name>
    <dbReference type="NCBI Taxonomy" id="29304"/>
    <lineage>
        <taxon>Bacteria</taxon>
        <taxon>Bacillati</taxon>
        <taxon>Actinomycetota</taxon>
        <taxon>Actinomycetes</taxon>
        <taxon>Kitasatosporales</taxon>
        <taxon>Streptomycetaceae</taxon>
        <taxon>Streptomyces</taxon>
    </lineage>
</organism>
<feature type="compositionally biased region" description="Gly residues" evidence="1">
    <location>
        <begin position="240"/>
        <end position="252"/>
    </location>
</feature>
<feature type="region of interest" description="Disordered" evidence="1">
    <location>
        <begin position="526"/>
        <end position="550"/>
    </location>
</feature>
<feature type="compositionally biased region" description="Low complexity" evidence="1">
    <location>
        <begin position="762"/>
        <end position="772"/>
    </location>
</feature>
<dbReference type="SUPFAM" id="SSF140453">
    <property type="entry name" value="EsxAB dimer-like"/>
    <property type="match status" value="1"/>
</dbReference>
<dbReference type="Proteomes" id="UP001596263">
    <property type="component" value="Unassembled WGS sequence"/>
</dbReference>
<comment type="caution">
    <text evidence="2">The sequence shown here is derived from an EMBL/GenBank/DDBJ whole genome shotgun (WGS) entry which is preliminary data.</text>
</comment>
<reference evidence="3" key="1">
    <citation type="journal article" date="2019" name="Int. J. Syst. Evol. Microbiol.">
        <title>The Global Catalogue of Microorganisms (GCM) 10K type strain sequencing project: providing services to taxonomists for standard genome sequencing and annotation.</title>
        <authorList>
            <consortium name="The Broad Institute Genomics Platform"/>
            <consortium name="The Broad Institute Genome Sequencing Center for Infectious Disease"/>
            <person name="Wu L."/>
            <person name="Ma J."/>
        </authorList>
    </citation>
    <scope>NUCLEOTIDE SEQUENCE [LARGE SCALE GENOMIC DNA]</scope>
    <source>
        <strain evidence="3">KCTC 42586</strain>
    </source>
</reference>
<sequence>MPDYNGGGFRQGGDGTVFGHSEGESPGSTSDYLIWDWKQIKAAIFGMSSGVASSANLSHAGGVSDPQTLQDAANAFYRVQQTLEAVAKSLAEQARALAGEDGPWRGPAADSFLDMMTNFSRQVQANVDVLSGGSTGRHSVPQQLANNAVNLTNARATIAEIDSWYANQARNMGVRAMSNGLIPISLRPELVAMMTEDMRKVLVSLADHYQVTINAIESPTPVVSPLDGPGGPTADDRTGNQGGGNDLGDLGNLGGGNDLGDLGDLGNLGGGNDLGGGLGEGSGLGDLGGLGGGSGLGDLGSGNLSDLSGFPDTGIGAGLDGAGLDGAGLDAFPGDTDVGAGGLGAGGLGGVGPSLLSPTGFGGRTDTGGLGSLSQGVSTSDPATWGDNIPAAGFPGDTSLGDGLGSGLGNGLGSGLGSGLGNGLGSGLGSGLGDALSTESGLPSGLAGGGMPYLPGMGGMGSPGGAGLTAEPTDASGLLDSSAAPWDGESALGGDDVGSPAGAESGGAGLAGLGMPYLPGMGGMGPASGAGNATDERTEASGLLDPSAEPWAADDAADDEVGSTAGAAPGEAGLGLTGVPYMPGQVGTGAAAGARDAGERTEACALLEPTAEPWSGEAQQSGTDQVSATSAAPDEAVLTGPVIGSDGLPVPMAPVAPHAAVPAPDARRGERSAAAAPPSAGAEEGTGPLPDDHVAVLPVPDADDGEEDISTWETGAGAFVPLLWALPDEHGRRAGETGDDEDEDEQRSTWQPAHSGTGTAGVGSTVVPELLGCGDGEPEELEEPEEGEQEETAEAAEEDPAGRIANLLVQDESAWGTVPSQSGPAY</sequence>
<dbReference type="Gene3D" id="1.10.287.1060">
    <property type="entry name" value="ESAT-6-like"/>
    <property type="match status" value="1"/>
</dbReference>
<feature type="compositionally biased region" description="Gly residues" evidence="1">
    <location>
        <begin position="1"/>
        <end position="16"/>
    </location>
</feature>
<keyword evidence="3" id="KW-1185">Reference proteome</keyword>
<evidence type="ECO:0000313" key="3">
    <source>
        <dbReference type="Proteomes" id="UP001596263"/>
    </source>
</evidence>
<feature type="region of interest" description="Disordered" evidence="1">
    <location>
        <begin position="462"/>
        <end position="505"/>
    </location>
</feature>
<proteinExistence type="predicted"/>
<feature type="compositionally biased region" description="Polar residues" evidence="1">
    <location>
        <begin position="617"/>
        <end position="630"/>
    </location>
</feature>
<feature type="region of interest" description="Disordered" evidence="1">
    <location>
        <begin position="1"/>
        <end position="26"/>
    </location>
</feature>
<dbReference type="InterPro" id="IPR036689">
    <property type="entry name" value="ESAT-6-like_sf"/>
</dbReference>
<feature type="region of interest" description="Disordered" evidence="1">
    <location>
        <begin position="610"/>
        <end position="632"/>
    </location>
</feature>
<feature type="compositionally biased region" description="Acidic residues" evidence="1">
    <location>
        <begin position="776"/>
        <end position="799"/>
    </location>
</feature>
<feature type="compositionally biased region" description="Low complexity" evidence="1">
    <location>
        <begin position="672"/>
        <end position="685"/>
    </location>
</feature>
<protein>
    <submittedName>
        <fullName evidence="2">WXG100 family type VII secretion target</fullName>
    </submittedName>
</protein>
<feature type="region of interest" description="Disordered" evidence="1">
    <location>
        <begin position="219"/>
        <end position="252"/>
    </location>
</feature>
<feature type="region of interest" description="Disordered" evidence="1">
    <location>
        <begin position="660"/>
        <end position="709"/>
    </location>
</feature>
<evidence type="ECO:0000313" key="2">
    <source>
        <dbReference type="EMBL" id="MFC5219722.1"/>
    </source>
</evidence>
<feature type="region of interest" description="Disordered" evidence="1">
    <location>
        <begin position="727"/>
        <end position="802"/>
    </location>
</feature>
<evidence type="ECO:0000256" key="1">
    <source>
        <dbReference type="SAM" id="MobiDB-lite"/>
    </source>
</evidence>
<name>A0ABW0CXX9_STRCD</name>
<dbReference type="RefSeq" id="WP_380863755.1">
    <property type="nucleotide sequence ID" value="NZ_JBHSKM010000044.1"/>
</dbReference>
<gene>
    <name evidence="2" type="ORF">ACFPQ9_38445</name>
</gene>
<feature type="compositionally biased region" description="Basic and acidic residues" evidence="1">
    <location>
        <begin position="727"/>
        <end position="736"/>
    </location>
</feature>